<evidence type="ECO:0000256" key="2">
    <source>
        <dbReference type="SAM" id="Phobius"/>
    </source>
</evidence>
<accession>A0A328CWX3</accession>
<keyword evidence="4" id="KW-1185">Reference proteome</keyword>
<name>A0A328CWX3_9ASTE</name>
<dbReference type="EMBL" id="NQVE01000215">
    <property type="protein sequence ID" value="RAL37744.1"/>
    <property type="molecule type" value="Genomic_DNA"/>
</dbReference>
<sequence>MGLGELSVDSRELVDGGGDSEAGDVSSQQLAVQRVVQDVGLALIPIPAAAHLSVAILLPDGVLLGGVVGREPAVVVGGLEVEEVVGGAGGEVVAGAAEVGGVEPGGGRWGFGRGRGLLLRVNMMMMIGGEYRAQKGGGVVLLLESHFIFSFSFFFFLWLLMMREMVLVLVGVVLKLHSSL</sequence>
<evidence type="ECO:0000313" key="3">
    <source>
        <dbReference type="EMBL" id="RAL37744.1"/>
    </source>
</evidence>
<dbReference type="Proteomes" id="UP000249390">
    <property type="component" value="Unassembled WGS sequence"/>
</dbReference>
<feature type="transmembrane region" description="Helical" evidence="2">
    <location>
        <begin position="146"/>
        <end position="174"/>
    </location>
</feature>
<evidence type="ECO:0000256" key="1">
    <source>
        <dbReference type="SAM" id="MobiDB-lite"/>
    </source>
</evidence>
<feature type="region of interest" description="Disordered" evidence="1">
    <location>
        <begin position="1"/>
        <end position="25"/>
    </location>
</feature>
<keyword evidence="2" id="KW-1133">Transmembrane helix</keyword>
<organism evidence="3 4">
    <name type="scientific">Cuscuta australis</name>
    <dbReference type="NCBI Taxonomy" id="267555"/>
    <lineage>
        <taxon>Eukaryota</taxon>
        <taxon>Viridiplantae</taxon>
        <taxon>Streptophyta</taxon>
        <taxon>Embryophyta</taxon>
        <taxon>Tracheophyta</taxon>
        <taxon>Spermatophyta</taxon>
        <taxon>Magnoliopsida</taxon>
        <taxon>eudicotyledons</taxon>
        <taxon>Gunneridae</taxon>
        <taxon>Pentapetalae</taxon>
        <taxon>asterids</taxon>
        <taxon>lamiids</taxon>
        <taxon>Solanales</taxon>
        <taxon>Convolvulaceae</taxon>
        <taxon>Cuscuteae</taxon>
        <taxon>Cuscuta</taxon>
        <taxon>Cuscuta subgen. Grammica</taxon>
        <taxon>Cuscuta sect. Cleistogrammica</taxon>
    </lineage>
</organism>
<comment type="caution">
    <text evidence="3">The sequence shown here is derived from an EMBL/GenBank/DDBJ whole genome shotgun (WGS) entry which is preliminary data.</text>
</comment>
<dbReference type="AlphaFoldDB" id="A0A328CWX3"/>
<gene>
    <name evidence="3" type="ORF">DM860_000438</name>
</gene>
<proteinExistence type="predicted"/>
<reference evidence="3 4" key="1">
    <citation type="submission" date="2018-06" db="EMBL/GenBank/DDBJ databases">
        <title>The Genome of Cuscuta australis (Dodder) Provides Insight into the Evolution of Plant Parasitism.</title>
        <authorList>
            <person name="Liu H."/>
        </authorList>
    </citation>
    <scope>NUCLEOTIDE SEQUENCE [LARGE SCALE GENOMIC DNA]</scope>
    <source>
        <strain evidence="4">cv. Yunnan</strain>
        <tissue evidence="3">Vines</tissue>
    </source>
</reference>
<keyword evidence="2" id="KW-0812">Transmembrane</keyword>
<protein>
    <submittedName>
        <fullName evidence="3">Uncharacterized protein</fullName>
    </submittedName>
</protein>
<evidence type="ECO:0000313" key="4">
    <source>
        <dbReference type="Proteomes" id="UP000249390"/>
    </source>
</evidence>
<keyword evidence="2" id="KW-0472">Membrane</keyword>